<dbReference type="InterPro" id="IPR000725">
    <property type="entry name" value="Olfact_rcpt"/>
</dbReference>
<reference evidence="10" key="1">
    <citation type="journal article" date="2014" name="Mol. Biol. Evol.">
        <title>A cluster of olfactory receptor genes linked to frugivory in bats.</title>
        <authorList>
            <person name="Hayden S."/>
            <person name="Bekaert M."/>
            <person name="Goodbla A."/>
            <person name="Murphy W.J."/>
            <person name="Davalos L.M."/>
            <person name="Teeling E.C."/>
        </authorList>
    </citation>
    <scope>NUCLEOTIDE SEQUENCE</scope>
    <source>
        <strain evidence="10">Ebo_2</strain>
    </source>
</reference>
<evidence type="ECO:0000256" key="1">
    <source>
        <dbReference type="ARBA" id="ARBA00004141"/>
    </source>
</evidence>
<dbReference type="EMBL" id="KC930008">
    <property type="protein sequence ID" value="AHW56058.1"/>
    <property type="molecule type" value="Genomic_DNA"/>
</dbReference>
<feature type="transmembrane region" description="Helical" evidence="8">
    <location>
        <begin position="46"/>
        <end position="65"/>
    </location>
</feature>
<keyword evidence="6 10" id="KW-0675">Receptor</keyword>
<dbReference type="GO" id="GO:0016020">
    <property type="term" value="C:membrane"/>
    <property type="evidence" value="ECO:0007669"/>
    <property type="project" value="UniProtKB-SubCell"/>
</dbReference>
<dbReference type="GO" id="GO:0004984">
    <property type="term" value="F:olfactory receptor activity"/>
    <property type="evidence" value="ECO:0007669"/>
    <property type="project" value="InterPro"/>
</dbReference>
<dbReference type="PRINTS" id="PR00245">
    <property type="entry name" value="OLFACTORYR"/>
</dbReference>
<evidence type="ECO:0000256" key="5">
    <source>
        <dbReference type="ARBA" id="ARBA00023136"/>
    </source>
</evidence>
<comment type="subcellular location">
    <subcellularLocation>
        <location evidence="1">Membrane</location>
        <topology evidence="1">Multi-pass membrane protein</topology>
    </subcellularLocation>
</comment>
<organism evidence="10">
    <name type="scientific">Erophylla bombifrons</name>
    <name type="common">Eastern buffy flower bat</name>
    <dbReference type="NCBI Taxonomy" id="290569"/>
    <lineage>
        <taxon>Eukaryota</taxon>
        <taxon>Metazoa</taxon>
        <taxon>Chordata</taxon>
        <taxon>Craniata</taxon>
        <taxon>Vertebrata</taxon>
        <taxon>Euteleostomi</taxon>
        <taxon>Mammalia</taxon>
        <taxon>Eutheria</taxon>
        <taxon>Laurasiatheria</taxon>
        <taxon>Chiroptera</taxon>
        <taxon>Yangochiroptera</taxon>
        <taxon>Phyllostomidae</taxon>
        <taxon>Phyllonycterinae</taxon>
        <taxon>Erophylla</taxon>
    </lineage>
</organism>
<feature type="domain" description="G-protein coupled receptors family 1 profile" evidence="9">
    <location>
        <begin position="1"/>
        <end position="123"/>
    </location>
</feature>
<keyword evidence="4" id="KW-0297">G-protein coupled receptor</keyword>
<keyword evidence="7" id="KW-0807">Transducer</keyword>
<dbReference type="InterPro" id="IPR017452">
    <property type="entry name" value="GPCR_Rhodpsn_7TM"/>
</dbReference>
<feature type="non-terminal residue" evidence="10">
    <location>
        <position position="235"/>
    </location>
</feature>
<evidence type="ECO:0000256" key="6">
    <source>
        <dbReference type="ARBA" id="ARBA00023170"/>
    </source>
</evidence>
<keyword evidence="3 8" id="KW-1133">Transmembrane helix</keyword>
<name>X5DMB4_EROBO</name>
<dbReference type="GO" id="GO:0004930">
    <property type="term" value="F:G protein-coupled receptor activity"/>
    <property type="evidence" value="ECO:0007669"/>
    <property type="project" value="UniProtKB-KW"/>
</dbReference>
<keyword evidence="2 8" id="KW-0812">Transmembrane</keyword>
<evidence type="ECO:0000313" key="10">
    <source>
        <dbReference type="EMBL" id="AHW56058.1"/>
    </source>
</evidence>
<dbReference type="Gene3D" id="1.20.1070.10">
    <property type="entry name" value="Rhodopsin 7-helix transmembrane proteins"/>
    <property type="match status" value="1"/>
</dbReference>
<evidence type="ECO:0000256" key="4">
    <source>
        <dbReference type="ARBA" id="ARBA00023040"/>
    </source>
</evidence>
<gene>
    <name evidence="10" type="primary">OR1</name>
</gene>
<dbReference type="SUPFAM" id="SSF81321">
    <property type="entry name" value="Family A G protein-coupled receptor-like"/>
    <property type="match status" value="1"/>
</dbReference>
<feature type="transmembrane region" description="Helical" evidence="8">
    <location>
        <begin position="180"/>
        <end position="201"/>
    </location>
</feature>
<dbReference type="Pfam" id="PF13853">
    <property type="entry name" value="7tm_4"/>
    <property type="match status" value="1"/>
</dbReference>
<feature type="non-terminal residue" evidence="10">
    <location>
        <position position="1"/>
    </location>
</feature>
<accession>X5DMB4</accession>
<evidence type="ECO:0000256" key="2">
    <source>
        <dbReference type="ARBA" id="ARBA00022692"/>
    </source>
</evidence>
<dbReference type="PROSITE" id="PS50262">
    <property type="entry name" value="G_PROTEIN_RECEP_F1_2"/>
    <property type="match status" value="1"/>
</dbReference>
<keyword evidence="5 8" id="KW-0472">Membrane</keyword>
<dbReference type="AlphaFoldDB" id="X5DMB4"/>
<evidence type="ECO:0000256" key="7">
    <source>
        <dbReference type="ARBA" id="ARBA00023224"/>
    </source>
</evidence>
<evidence type="ECO:0000256" key="3">
    <source>
        <dbReference type="ARBA" id="ARBA00022989"/>
    </source>
</evidence>
<protein>
    <submittedName>
        <fullName evidence="10">Olfactory receptor family 1</fullName>
    </submittedName>
</protein>
<evidence type="ECO:0000256" key="8">
    <source>
        <dbReference type="SAM" id="Phobius"/>
    </source>
</evidence>
<proteinExistence type="predicted"/>
<feature type="transmembrane region" description="Helical" evidence="8">
    <location>
        <begin position="86"/>
        <end position="108"/>
    </location>
</feature>
<evidence type="ECO:0000259" key="9">
    <source>
        <dbReference type="PROSITE" id="PS50262"/>
    </source>
</evidence>
<sequence length="235" mass="26415">HQPMYYLLANLSFTNTCFSCSIVPKVLVNIQTQHHTISYAGCLMQMYFFMVLALPDNSLLAVMAYDRYMIIRLPLHYPTILCPQHCLGLVVASWLCSHLLAFLLTLLMSQFSLCASQSIPHFCDSHPLLKLACSDTRIFQATESSPFRCGPSNLRPGRLCLLYPYHPQGPLCLGEAPSLLYLWLISVSGHSLLWYTLSGVFPSLILPFSRHWSGGTCGIHSSDPHSEPCRLQHQN</sequence>
<dbReference type="PANTHER" id="PTHR48001">
    <property type="entry name" value="OLFACTORY RECEPTOR"/>
    <property type="match status" value="1"/>
</dbReference>